<feature type="transmembrane region" description="Helical" evidence="23">
    <location>
        <begin position="222"/>
        <end position="241"/>
    </location>
</feature>
<dbReference type="Gene3D" id="2.40.50.140">
    <property type="entry name" value="Nucleic acid-binding proteins"/>
    <property type="match status" value="1"/>
</dbReference>
<dbReference type="InterPro" id="IPR001245">
    <property type="entry name" value="Ser-Thr/Tyr_kinase_cat_dom"/>
</dbReference>
<evidence type="ECO:0000256" key="12">
    <source>
        <dbReference type="ARBA" id="ARBA00022989"/>
    </source>
</evidence>
<dbReference type="AlphaFoldDB" id="A0A6B0QSE6"/>
<dbReference type="PROSITE" id="PS00109">
    <property type="entry name" value="PROTEIN_KINASE_TYR"/>
    <property type="match status" value="1"/>
</dbReference>
<keyword evidence="10" id="KW-0418">Kinase</keyword>
<sequence length="1057" mass="119164">MKRRIHKVLLIIALGAVFSFCLCLLQKDVVVESRLQNQNKLVVMFGYMLGMLYPSSHSYVLIFGNSQMRKFFLVILRHLKCGRKNESKPRIHTSYHCLNANMFYFLPLTGMFVNGCIGLVICVDWIKKKKISIADYILTSLALSRMYLLCVMTLNGTILALYPGVYENEKIKVVLNIFWTFTNYLSMWFATCLNVFCLFEIANFSHRLFLWLKWRIERVVHWSLLGSLAISMLISLIQATLTNSDYDFLKIAKHKRNVTELFHVIHQNCREENDVPESGIISKIRGGQSPVNFATERAVCPKHTRRMQLRAPGSRDPSTEAHVSAMKAVISFLLLFIAYYLAYLVATSSYFMPETELAVIVVLLTVSFLSSNRNDTKEDVFVHQTAIKKNNPRKYLRSVGDGETVEFDVVEGEKGAEAANVTGPDGVPVEGSRYAADRRRYRRGYYGRRRGPPRNYAGEEEEEGSGSSEGLEAPAAAGQFSAARSQPRRPQFRPQYRRRFPPYHVGQTFDRRSRVFPHPSRMQAGEIGEMKDGVPEGAQLQGPVHRNPTYRARYRRGPPRPRPAPAVGEAEDKENQQAANGPNQPPARRGYQRPYNYRRRPRPPNAPSQDGKEGVDGAPKWRNTAALQSVSTLCSHVSDPLYLSNDLFLKSVIREQQYEIIIIPTLLVGTFLILLGVILWLFIRGQRAQQQSPGPRGVAHVPPSGNLSQEAAGPGGTVFVPLEETSVESLLRTSAQVLAKLQVPREQLSEVLEQIHSGSYGAIYRTTIHTGNPAKPRSVVLKTLKEPTGLQEVQDFLGRIQFYLYLGKHKNLVQLEGCCTDRLPLYMVLEDVAHGDLLSFLWTCRRDVMTMDGLPYDLTEKQIYHIGKQVLLALEFLQEKRLFHGDVAARNVLIQCDLTAKLCGLGLAYEVHSRGAISSTRVVPLKWLAPERLLLKPAGIKGDIWSFGILLYEMVTLGAPPYPEVPPTNILQHLQRGQVMERPSSCTHTMYGLMKSCWRWSEDSRPSLRKLHSCLETAAQSANDKAVLQVPELVVPELYAAVAGVSVESVSYCYSIF</sequence>
<dbReference type="InterPro" id="IPR012340">
    <property type="entry name" value="NA-bd_OB-fold"/>
</dbReference>
<comment type="similarity">
    <text evidence="3 21">Belongs to the G-protein coupled receptor T2R family.</text>
</comment>
<evidence type="ECO:0000256" key="13">
    <source>
        <dbReference type="ARBA" id="ARBA00023040"/>
    </source>
</evidence>
<dbReference type="Pfam" id="PF05296">
    <property type="entry name" value="TAS2R"/>
    <property type="match status" value="2"/>
</dbReference>
<dbReference type="FunFam" id="1.20.1070.10:FF:000055">
    <property type="entry name" value="Taste receptor type 2"/>
    <property type="match status" value="1"/>
</dbReference>
<dbReference type="InterPro" id="IPR011129">
    <property type="entry name" value="CSD"/>
</dbReference>
<evidence type="ECO:0000256" key="15">
    <source>
        <dbReference type="ARBA" id="ARBA00023137"/>
    </source>
</evidence>
<evidence type="ECO:0000256" key="6">
    <source>
        <dbReference type="ARBA" id="ARBA00022606"/>
    </source>
</evidence>
<keyword evidence="9" id="KW-0547">Nucleotide-binding</keyword>
<keyword evidence="11" id="KW-0067">ATP-binding</keyword>
<keyword evidence="14 23" id="KW-0472">Membrane</keyword>
<dbReference type="FunFam" id="1.10.510.10:FF:000450">
    <property type="entry name" value="Tyrosine-protein kinase STYK1"/>
    <property type="match status" value="1"/>
</dbReference>
<evidence type="ECO:0000256" key="3">
    <source>
        <dbReference type="ARBA" id="ARBA00007376"/>
    </source>
</evidence>
<evidence type="ECO:0000256" key="8">
    <source>
        <dbReference type="ARBA" id="ARBA00022692"/>
    </source>
</evidence>
<dbReference type="Gene3D" id="1.10.510.10">
    <property type="entry name" value="Transferase(Phosphotransferase) domain 1"/>
    <property type="match status" value="1"/>
</dbReference>
<dbReference type="InterPro" id="IPR000719">
    <property type="entry name" value="Prot_kinase_dom"/>
</dbReference>
<evidence type="ECO:0000256" key="14">
    <source>
        <dbReference type="ARBA" id="ARBA00023136"/>
    </source>
</evidence>
<evidence type="ECO:0000256" key="5">
    <source>
        <dbReference type="ARBA" id="ARBA00022480"/>
    </source>
</evidence>
<evidence type="ECO:0000256" key="16">
    <source>
        <dbReference type="ARBA" id="ARBA00023170"/>
    </source>
</evidence>
<dbReference type="PROSITE" id="PS50011">
    <property type="entry name" value="PROTEIN_KINASE_DOM"/>
    <property type="match status" value="1"/>
</dbReference>
<evidence type="ECO:0000259" key="25">
    <source>
        <dbReference type="PROSITE" id="PS51857"/>
    </source>
</evidence>
<keyword evidence="15" id="KW-0829">Tyrosine-protein kinase</keyword>
<feature type="transmembrane region" description="Helical" evidence="23">
    <location>
        <begin position="41"/>
        <end position="62"/>
    </location>
</feature>
<evidence type="ECO:0000256" key="17">
    <source>
        <dbReference type="ARBA" id="ARBA00023224"/>
    </source>
</evidence>
<feature type="transmembrane region" description="Helical" evidence="23">
    <location>
        <begin position="177"/>
        <end position="202"/>
    </location>
</feature>
<dbReference type="PRINTS" id="PR00109">
    <property type="entry name" value="TYRKINASE"/>
</dbReference>
<dbReference type="GO" id="GO:0004930">
    <property type="term" value="F:G protein-coupled receptor activity"/>
    <property type="evidence" value="ECO:0007669"/>
    <property type="project" value="UniProtKB-KW"/>
</dbReference>
<accession>A0A6B0QSE6</accession>
<dbReference type="FunFam" id="3.30.200.20:FF:000442">
    <property type="entry name" value="Serine/threonine/tyrosine kinase 1"/>
    <property type="match status" value="1"/>
</dbReference>
<comment type="caution">
    <text evidence="26">The sequence shown here is derived from an EMBL/GenBank/DDBJ whole genome shotgun (WGS) entry which is preliminary data.</text>
</comment>
<dbReference type="PANTHER" id="PTHR11544">
    <property type="entry name" value="COLD SHOCK DOMAIN CONTAINING PROTEINS"/>
    <property type="match status" value="1"/>
</dbReference>
<evidence type="ECO:0000256" key="19">
    <source>
        <dbReference type="ARBA" id="ARBA00077455"/>
    </source>
</evidence>
<keyword evidence="13" id="KW-0297">G-protein coupled receptor</keyword>
<feature type="transmembrane region" description="Helical" evidence="23">
    <location>
        <begin position="146"/>
        <end position="165"/>
    </location>
</feature>
<dbReference type="SUPFAM" id="SSF56112">
    <property type="entry name" value="Protein kinase-like (PK-like)"/>
    <property type="match status" value="1"/>
</dbReference>
<dbReference type="Pfam" id="PF07714">
    <property type="entry name" value="PK_Tyr_Ser-Thr"/>
    <property type="match status" value="1"/>
</dbReference>
<evidence type="ECO:0000256" key="23">
    <source>
        <dbReference type="SAM" id="Phobius"/>
    </source>
</evidence>
<evidence type="ECO:0000256" key="10">
    <source>
        <dbReference type="ARBA" id="ARBA00022777"/>
    </source>
</evidence>
<feature type="transmembrane region" description="Helical" evidence="23">
    <location>
        <begin position="103"/>
        <end position="126"/>
    </location>
</feature>
<dbReference type="CDD" id="cd00192">
    <property type="entry name" value="PTKc"/>
    <property type="match status" value="1"/>
</dbReference>
<organism evidence="26 27">
    <name type="scientific">Bos mutus</name>
    <name type="common">wild yak</name>
    <dbReference type="NCBI Taxonomy" id="72004"/>
    <lineage>
        <taxon>Eukaryota</taxon>
        <taxon>Metazoa</taxon>
        <taxon>Chordata</taxon>
        <taxon>Craniata</taxon>
        <taxon>Vertebrata</taxon>
        <taxon>Euteleostomi</taxon>
        <taxon>Mammalia</taxon>
        <taxon>Eutheria</taxon>
        <taxon>Laurasiatheria</taxon>
        <taxon>Artiodactyla</taxon>
        <taxon>Ruminantia</taxon>
        <taxon>Pecora</taxon>
        <taxon>Bovidae</taxon>
        <taxon>Bovinae</taxon>
        <taxon>Bos</taxon>
    </lineage>
</organism>
<feature type="transmembrane region" description="Helical" evidence="23">
    <location>
        <begin position="350"/>
        <end position="369"/>
    </location>
</feature>
<feature type="domain" description="Protein kinase" evidence="24">
    <location>
        <begin position="749"/>
        <end position="1015"/>
    </location>
</feature>
<feature type="transmembrane region" description="Helical" evidence="23">
    <location>
        <begin position="660"/>
        <end position="683"/>
    </location>
</feature>
<dbReference type="GO" id="GO:0016020">
    <property type="term" value="C:membrane"/>
    <property type="evidence" value="ECO:0007669"/>
    <property type="project" value="UniProtKB-SubCell"/>
</dbReference>
<dbReference type="PROSITE" id="PS51857">
    <property type="entry name" value="CSD_2"/>
    <property type="match status" value="1"/>
</dbReference>
<evidence type="ECO:0000256" key="18">
    <source>
        <dbReference type="ARBA" id="ARBA00069128"/>
    </source>
</evidence>
<dbReference type="PRINTS" id="PR00050">
    <property type="entry name" value="COLDSHOCK"/>
</dbReference>
<dbReference type="GO" id="GO:0003676">
    <property type="term" value="F:nucleic acid binding"/>
    <property type="evidence" value="ECO:0007669"/>
    <property type="project" value="InterPro"/>
</dbReference>
<feature type="compositionally biased region" description="Low complexity" evidence="22">
    <location>
        <begin position="465"/>
        <end position="478"/>
    </location>
</feature>
<evidence type="ECO:0000256" key="22">
    <source>
        <dbReference type="SAM" id="MobiDB-lite"/>
    </source>
</evidence>
<protein>
    <recommendedName>
        <fullName evidence="18">Tyrosine-protein kinase STYK1</fullName>
        <ecNumber evidence="4">2.7.10.2</ecNumber>
    </recommendedName>
    <alternativeName>
        <fullName evidence="20">Novel oncogene with kinase domain</fullName>
    </alternativeName>
    <alternativeName>
        <fullName evidence="19">Serine/threonine/tyrosine kinase 1</fullName>
    </alternativeName>
</protein>
<evidence type="ECO:0000256" key="9">
    <source>
        <dbReference type="ARBA" id="ARBA00022741"/>
    </source>
</evidence>
<evidence type="ECO:0000256" key="21">
    <source>
        <dbReference type="RuleBase" id="RU004423"/>
    </source>
</evidence>
<reference evidence="26" key="1">
    <citation type="submission" date="2019-10" db="EMBL/GenBank/DDBJ databases">
        <title>The sequence and de novo assembly of the wild yak genome.</title>
        <authorList>
            <person name="Liu Y."/>
        </authorList>
    </citation>
    <scope>NUCLEOTIDE SEQUENCE [LARGE SCALE GENOMIC DNA]</scope>
    <source>
        <strain evidence="26">WY2019</strain>
    </source>
</reference>
<feature type="transmembrane region" description="Helical" evidence="23">
    <location>
        <begin position="325"/>
        <end position="344"/>
    </location>
</feature>
<gene>
    <name evidence="26" type="ORF">E5288_WYG013760</name>
</gene>
<dbReference type="SUPFAM" id="SSF50249">
    <property type="entry name" value="Nucleic acid-binding proteins"/>
    <property type="match status" value="1"/>
</dbReference>
<evidence type="ECO:0000313" key="26">
    <source>
        <dbReference type="EMBL" id="MXQ79930.1"/>
    </source>
</evidence>
<proteinExistence type="inferred from homology"/>
<evidence type="ECO:0000259" key="24">
    <source>
        <dbReference type="PROSITE" id="PS50011"/>
    </source>
</evidence>
<evidence type="ECO:0000256" key="2">
    <source>
        <dbReference type="ARBA" id="ARBA00004167"/>
    </source>
</evidence>
<dbReference type="GO" id="GO:0005524">
    <property type="term" value="F:ATP binding"/>
    <property type="evidence" value="ECO:0007669"/>
    <property type="project" value="UniProtKB-KW"/>
</dbReference>
<evidence type="ECO:0000256" key="7">
    <source>
        <dbReference type="ARBA" id="ARBA00022679"/>
    </source>
</evidence>
<dbReference type="Pfam" id="PF00313">
    <property type="entry name" value="CSD"/>
    <property type="match status" value="1"/>
</dbReference>
<dbReference type="Proteomes" id="UP000322234">
    <property type="component" value="Unassembled WGS sequence"/>
</dbReference>
<keyword evidence="5" id="KW-0919">Taste</keyword>
<comment type="subcellular location">
    <subcellularLocation>
        <location evidence="1">Membrane</location>
        <topology evidence="1">Multi-pass membrane protein</topology>
    </subcellularLocation>
    <subcellularLocation>
        <location evidence="2">Membrane</location>
        <topology evidence="2">Single-pass membrane protein</topology>
    </subcellularLocation>
</comment>
<dbReference type="EMBL" id="VBQZ03000003">
    <property type="protein sequence ID" value="MXQ79930.1"/>
    <property type="molecule type" value="Genomic_DNA"/>
</dbReference>
<dbReference type="GO" id="GO:0033038">
    <property type="term" value="F:bitter taste receptor activity"/>
    <property type="evidence" value="ECO:0007669"/>
    <property type="project" value="InterPro"/>
</dbReference>
<feature type="domain" description="CSD" evidence="25">
    <location>
        <begin position="361"/>
        <end position="423"/>
    </location>
</feature>
<keyword evidence="16" id="KW-0675">Receptor</keyword>
<dbReference type="EC" id="2.7.10.2" evidence="4"/>
<dbReference type="InterPro" id="IPR007960">
    <property type="entry name" value="TAS2R"/>
</dbReference>
<dbReference type="SMART" id="SM00357">
    <property type="entry name" value="CSP"/>
    <property type="match status" value="1"/>
</dbReference>
<keyword evidence="6" id="KW-0716">Sensory transduction</keyword>
<keyword evidence="8 23" id="KW-0812">Transmembrane</keyword>
<feature type="region of interest" description="Disordered" evidence="22">
    <location>
        <begin position="445"/>
        <end position="619"/>
    </location>
</feature>
<dbReference type="Gene3D" id="3.30.200.20">
    <property type="entry name" value="Phosphorylase Kinase, domain 1"/>
    <property type="match status" value="1"/>
</dbReference>
<evidence type="ECO:0000256" key="11">
    <source>
        <dbReference type="ARBA" id="ARBA00022840"/>
    </source>
</evidence>
<dbReference type="InterPro" id="IPR011009">
    <property type="entry name" value="Kinase-like_dom_sf"/>
</dbReference>
<keyword evidence="12 23" id="KW-1133">Transmembrane helix</keyword>
<evidence type="ECO:0000256" key="4">
    <source>
        <dbReference type="ARBA" id="ARBA00011903"/>
    </source>
</evidence>
<dbReference type="InterPro" id="IPR050181">
    <property type="entry name" value="Cold_shock_domain"/>
</dbReference>
<evidence type="ECO:0000256" key="20">
    <source>
        <dbReference type="ARBA" id="ARBA00077789"/>
    </source>
</evidence>
<name>A0A6B0QSE6_9CETA</name>
<dbReference type="InterPro" id="IPR008266">
    <property type="entry name" value="Tyr_kinase_AS"/>
</dbReference>
<evidence type="ECO:0000256" key="1">
    <source>
        <dbReference type="ARBA" id="ARBA00004141"/>
    </source>
</evidence>
<keyword evidence="17" id="KW-0807">Transducer</keyword>
<feature type="compositionally biased region" description="Basic residues" evidence="22">
    <location>
        <begin position="486"/>
        <end position="501"/>
    </location>
</feature>
<keyword evidence="7" id="KW-0808">Transferase</keyword>
<keyword evidence="27" id="KW-1185">Reference proteome</keyword>
<dbReference type="GO" id="GO:0004715">
    <property type="term" value="F:non-membrane spanning protein tyrosine kinase activity"/>
    <property type="evidence" value="ECO:0007669"/>
    <property type="project" value="UniProtKB-EC"/>
</dbReference>
<evidence type="ECO:0000313" key="27">
    <source>
        <dbReference type="Proteomes" id="UP000322234"/>
    </source>
</evidence>
<dbReference type="SUPFAM" id="SSF81321">
    <property type="entry name" value="Family A G protein-coupled receptor-like"/>
    <property type="match status" value="1"/>
</dbReference>
<dbReference type="InterPro" id="IPR002059">
    <property type="entry name" value="CSP_DNA-bd"/>
</dbReference>